<evidence type="ECO:0000313" key="3">
    <source>
        <dbReference type="Proteomes" id="UP000177942"/>
    </source>
</evidence>
<evidence type="ECO:0000313" key="2">
    <source>
        <dbReference type="EMBL" id="OGY65150.1"/>
    </source>
</evidence>
<feature type="transmembrane region" description="Helical" evidence="1">
    <location>
        <begin position="6"/>
        <end position="25"/>
    </location>
</feature>
<comment type="caution">
    <text evidence="2">The sequence shown here is derived from an EMBL/GenBank/DDBJ whole genome shotgun (WGS) entry which is preliminary data.</text>
</comment>
<dbReference type="STRING" id="1798407.A3A16_00415"/>
<reference evidence="2 3" key="1">
    <citation type="journal article" date="2016" name="Nat. Commun.">
        <title>Thousands of microbial genomes shed light on interconnected biogeochemical processes in an aquifer system.</title>
        <authorList>
            <person name="Anantharaman K."/>
            <person name="Brown C.T."/>
            <person name="Hug L.A."/>
            <person name="Sharon I."/>
            <person name="Castelle C.J."/>
            <person name="Probst A.J."/>
            <person name="Thomas B.C."/>
            <person name="Singh A."/>
            <person name="Wilkins M.J."/>
            <person name="Karaoz U."/>
            <person name="Brodie E.L."/>
            <person name="Williams K.H."/>
            <person name="Hubbard S.S."/>
            <person name="Banfield J.F."/>
        </authorList>
    </citation>
    <scope>NUCLEOTIDE SEQUENCE [LARGE SCALE GENOMIC DNA]</scope>
</reference>
<keyword evidence="1" id="KW-1133">Transmembrane helix</keyword>
<gene>
    <name evidence="2" type="ORF">A3A16_00415</name>
</gene>
<sequence length="572" mass="61712">MLTKLYWILAIVLILLIGLAGFFWFQSRSNQGLDLQINAPDEVLIGVPFDLEINVTNDSGGILKDSKLSLAIPEDVVFVGSAVGKTVEYKTLGNLGVGNLTKESFKLMALGEENSLRQIEATLSYLPTSLGSRFEIVKKIDLEAGQFGLVVDLTAPEKVFSGEDFEIAASYKNVSGIDLSGLILKMEYPPTFNFIESSLEPDAGNNVWNLGDLRRGSEMEFKIKGNLIGPDDSFFDLRASLEANFLGKTYVISGKSANVSISPSPLSLRIFLNEDPDYVAGPGDVLNYSLAYANNTDVALRDVVIEAKLIGEMFDLKTLNTNGITRSGENALVWNASNLPELAVLPVGASGTVNFQTKVANSYPIKRLSDKNFVLKAEAQIESPTVPYFVGARKTVGLAKLETKVAGQIKVDTKVYFRDAASGILNKGPMPLKAGQPTQFTAHWFITNFGTDVSGVEVRAFLEGNVRMIADKTKSNSGALPVYNERTQEVVWLIDRIPATKGVIGDPLEAIFQIEAMPSANLAGTYMPLIKNSSITATDDFTGLKLSGSDLAATTALPDDPTVGPQGGIVKN</sequence>
<keyword evidence="1" id="KW-0812">Transmembrane</keyword>
<dbReference type="Proteomes" id="UP000177942">
    <property type="component" value="Unassembled WGS sequence"/>
</dbReference>
<evidence type="ECO:0000256" key="1">
    <source>
        <dbReference type="SAM" id="Phobius"/>
    </source>
</evidence>
<accession>A0A1G1ZN18</accession>
<proteinExistence type="predicted"/>
<organism evidence="2 3">
    <name type="scientific">Candidatus Harrisonbacteria bacterium RIFCSPLOWO2_01_FULL_44_18</name>
    <dbReference type="NCBI Taxonomy" id="1798407"/>
    <lineage>
        <taxon>Bacteria</taxon>
        <taxon>Candidatus Harrisoniibacteriota</taxon>
    </lineage>
</organism>
<keyword evidence="1" id="KW-0472">Membrane</keyword>
<protein>
    <recommendedName>
        <fullName evidence="4">DUF11 domain-containing protein</fullName>
    </recommendedName>
</protein>
<name>A0A1G1ZN18_9BACT</name>
<dbReference type="AlphaFoldDB" id="A0A1G1ZN18"/>
<dbReference type="EMBL" id="MHJJ01000014">
    <property type="protein sequence ID" value="OGY65150.1"/>
    <property type="molecule type" value="Genomic_DNA"/>
</dbReference>
<evidence type="ECO:0008006" key="4">
    <source>
        <dbReference type="Google" id="ProtNLM"/>
    </source>
</evidence>